<comment type="caution">
    <text evidence="11">The sequence shown here is derived from an EMBL/GenBank/DDBJ whole genome shotgun (WGS) entry which is preliminary data.</text>
</comment>
<dbReference type="SUPFAM" id="SSF52540">
    <property type="entry name" value="P-loop containing nucleoside triphosphate hydrolases"/>
    <property type="match status" value="1"/>
</dbReference>
<dbReference type="InterPro" id="IPR027417">
    <property type="entry name" value="P-loop_NTPase"/>
</dbReference>
<keyword evidence="9" id="KW-0472">Membrane</keyword>
<dbReference type="GO" id="GO:0005524">
    <property type="term" value="F:ATP binding"/>
    <property type="evidence" value="ECO:0007669"/>
    <property type="project" value="UniProtKB-KW"/>
</dbReference>
<keyword evidence="6" id="KW-0067">ATP-binding</keyword>
<keyword evidence="7" id="KW-0829">Tyrosine-protein kinase</keyword>
<evidence type="ECO:0000256" key="7">
    <source>
        <dbReference type="ARBA" id="ARBA00023137"/>
    </source>
</evidence>
<evidence type="ECO:0000256" key="3">
    <source>
        <dbReference type="ARBA" id="ARBA00022679"/>
    </source>
</evidence>
<dbReference type="PANTHER" id="PTHR32309:SF13">
    <property type="entry name" value="FERRIC ENTEROBACTIN TRANSPORT PROTEIN FEPE"/>
    <property type="match status" value="1"/>
</dbReference>
<reference evidence="11" key="1">
    <citation type="journal article" date="2021" name="PeerJ">
        <title>Extensive microbial diversity within the chicken gut microbiome revealed by metagenomics and culture.</title>
        <authorList>
            <person name="Gilroy R."/>
            <person name="Ravi A."/>
            <person name="Getino M."/>
            <person name="Pursley I."/>
            <person name="Horton D.L."/>
            <person name="Alikhan N.F."/>
            <person name="Baker D."/>
            <person name="Gharbi K."/>
            <person name="Hall N."/>
            <person name="Watson M."/>
            <person name="Adriaenssens E.M."/>
            <person name="Foster-Nyarko E."/>
            <person name="Jarju S."/>
            <person name="Secka A."/>
            <person name="Antonio M."/>
            <person name="Oren A."/>
            <person name="Chaudhuri R.R."/>
            <person name="La Ragione R."/>
            <person name="Hildebrand F."/>
            <person name="Pallen M.J."/>
        </authorList>
    </citation>
    <scope>NUCLEOTIDE SEQUENCE</scope>
    <source>
        <strain evidence="11">ChiSjej5B23-15282</strain>
    </source>
</reference>
<proteinExistence type="inferred from homology"/>
<reference evidence="11" key="2">
    <citation type="submission" date="2021-04" db="EMBL/GenBank/DDBJ databases">
        <authorList>
            <person name="Gilroy R."/>
        </authorList>
    </citation>
    <scope>NUCLEOTIDE SEQUENCE</scope>
    <source>
        <strain evidence="11">ChiSjej5B23-15282</strain>
    </source>
</reference>
<dbReference type="GO" id="GO:0004715">
    <property type="term" value="F:non-membrane spanning protein tyrosine kinase activity"/>
    <property type="evidence" value="ECO:0007669"/>
    <property type="project" value="UniProtKB-EC"/>
</dbReference>
<evidence type="ECO:0000313" key="12">
    <source>
        <dbReference type="Proteomes" id="UP000824243"/>
    </source>
</evidence>
<keyword evidence="5" id="KW-0418">Kinase</keyword>
<protein>
    <recommendedName>
        <fullName evidence="2">non-specific protein-tyrosine kinase</fullName>
        <ecNumber evidence="2">2.7.10.2</ecNumber>
    </recommendedName>
</protein>
<gene>
    <name evidence="11" type="ORF">H9981_06600</name>
</gene>
<keyword evidence="9" id="KW-1133">Transmembrane helix</keyword>
<evidence type="ECO:0000256" key="1">
    <source>
        <dbReference type="ARBA" id="ARBA00007316"/>
    </source>
</evidence>
<dbReference type="NCBIfam" id="TIGR01007">
    <property type="entry name" value="eps_fam"/>
    <property type="match status" value="1"/>
</dbReference>
<dbReference type="PANTHER" id="PTHR32309">
    <property type="entry name" value="TYROSINE-PROTEIN KINASE"/>
    <property type="match status" value="1"/>
</dbReference>
<evidence type="ECO:0000259" key="10">
    <source>
        <dbReference type="Pfam" id="PF13614"/>
    </source>
</evidence>
<keyword evidence="9" id="KW-0812">Transmembrane</keyword>
<dbReference type="InterPro" id="IPR005702">
    <property type="entry name" value="Wzc-like_C"/>
</dbReference>
<dbReference type="InterPro" id="IPR050445">
    <property type="entry name" value="Bact_polysacc_biosynth/exp"/>
</dbReference>
<comment type="catalytic activity">
    <reaction evidence="8">
        <text>L-tyrosyl-[protein] + ATP = O-phospho-L-tyrosyl-[protein] + ADP + H(+)</text>
        <dbReference type="Rhea" id="RHEA:10596"/>
        <dbReference type="Rhea" id="RHEA-COMP:10136"/>
        <dbReference type="Rhea" id="RHEA-COMP:20101"/>
        <dbReference type="ChEBI" id="CHEBI:15378"/>
        <dbReference type="ChEBI" id="CHEBI:30616"/>
        <dbReference type="ChEBI" id="CHEBI:46858"/>
        <dbReference type="ChEBI" id="CHEBI:61978"/>
        <dbReference type="ChEBI" id="CHEBI:456216"/>
        <dbReference type="EC" id="2.7.10.2"/>
    </reaction>
</comment>
<dbReference type="CDD" id="cd05387">
    <property type="entry name" value="BY-kinase"/>
    <property type="match status" value="1"/>
</dbReference>
<organism evidence="11 12">
    <name type="scientific">Candidatus Mediterraneibacter caccavium</name>
    <dbReference type="NCBI Taxonomy" id="2838661"/>
    <lineage>
        <taxon>Bacteria</taxon>
        <taxon>Bacillati</taxon>
        <taxon>Bacillota</taxon>
        <taxon>Clostridia</taxon>
        <taxon>Lachnospirales</taxon>
        <taxon>Lachnospiraceae</taxon>
        <taxon>Mediterraneibacter</taxon>
    </lineage>
</organism>
<dbReference type="InterPro" id="IPR025669">
    <property type="entry name" value="AAA_dom"/>
</dbReference>
<dbReference type="Pfam" id="PF13614">
    <property type="entry name" value="AAA_31"/>
    <property type="match status" value="1"/>
</dbReference>
<evidence type="ECO:0000256" key="6">
    <source>
        <dbReference type="ARBA" id="ARBA00022840"/>
    </source>
</evidence>
<evidence type="ECO:0000256" key="2">
    <source>
        <dbReference type="ARBA" id="ARBA00011903"/>
    </source>
</evidence>
<sequence>MEKKETGSQDWKQQVYNIVRSVALRWHLICLAAAAAAAAGDLFLTLLYVPQYRTEASFAMHMPEYGADGSEESEIAEAFQYILNSNVFLDKIREDLDINELRGTYSAEETPGTNIVTIAASAESPRTSYLMMYAMMDRYREMTDLVIGSMRMDILEKMSVPLQPSNQIRHGRNMLLFGAAGACAVIVLLAANVWLRDTVKDRNTVKSRLQIRLLGSIPSESKVILRSSGVHIKKALLITQITSSLNFVETFRRLRDRFEASARKHNYKVITVNSTMENEGKTSVAVNLAIALAQRKQKVLVIDGDMGKPAVGKIMDLETAEGLEEVLRDKADLKSAVHTHSRSGVDFLITCRALENSSELLEQDRMRELVAECRERYDYVFIDTPPAGLMGDALIIAGYSDAVLLVIRQDYTPVPLLSRTIDRYLAQDTPVMGCVLNRTMPELRRRTQADRTGEVRYGT</sequence>
<comment type="similarity">
    <text evidence="1">Belongs to the CpsD/CapB family.</text>
</comment>
<feature type="domain" description="AAA" evidence="10">
    <location>
        <begin position="268"/>
        <end position="410"/>
    </location>
</feature>
<evidence type="ECO:0000256" key="5">
    <source>
        <dbReference type="ARBA" id="ARBA00022777"/>
    </source>
</evidence>
<evidence type="ECO:0000256" key="9">
    <source>
        <dbReference type="SAM" id="Phobius"/>
    </source>
</evidence>
<dbReference type="AlphaFoldDB" id="A0A9D1VX96"/>
<keyword evidence="3 11" id="KW-0808">Transferase</keyword>
<evidence type="ECO:0000313" key="11">
    <source>
        <dbReference type="EMBL" id="HIX48665.1"/>
    </source>
</evidence>
<evidence type="ECO:0000256" key="4">
    <source>
        <dbReference type="ARBA" id="ARBA00022741"/>
    </source>
</evidence>
<feature type="transmembrane region" description="Helical" evidence="9">
    <location>
        <begin position="174"/>
        <end position="195"/>
    </location>
</feature>
<name>A0A9D1VX96_9FIRM</name>
<evidence type="ECO:0000256" key="8">
    <source>
        <dbReference type="ARBA" id="ARBA00051245"/>
    </source>
</evidence>
<dbReference type="Proteomes" id="UP000824243">
    <property type="component" value="Unassembled WGS sequence"/>
</dbReference>
<feature type="transmembrane region" description="Helical" evidence="9">
    <location>
        <begin position="26"/>
        <end position="49"/>
    </location>
</feature>
<accession>A0A9D1VX96</accession>
<dbReference type="Gene3D" id="3.40.50.300">
    <property type="entry name" value="P-loop containing nucleotide triphosphate hydrolases"/>
    <property type="match status" value="1"/>
</dbReference>
<keyword evidence="4" id="KW-0547">Nucleotide-binding</keyword>
<dbReference type="EC" id="2.7.10.2" evidence="2"/>
<dbReference type="EMBL" id="DXFA01000115">
    <property type="protein sequence ID" value="HIX48665.1"/>
    <property type="molecule type" value="Genomic_DNA"/>
</dbReference>